<protein>
    <recommendedName>
        <fullName evidence="2">Small ribosomal subunit protein bS6m</fullName>
    </recommendedName>
    <alternativeName>
        <fullName evidence="3">28S ribosomal protein S6, mitochondrial</fullName>
    </alternativeName>
</protein>
<keyword evidence="4" id="KW-0689">Ribosomal protein</keyword>
<dbReference type="GO" id="GO:0005763">
    <property type="term" value="C:mitochondrial small ribosomal subunit"/>
    <property type="evidence" value="ECO:0007669"/>
    <property type="project" value="TreeGrafter"/>
</dbReference>
<proteinExistence type="inferred from homology"/>
<dbReference type="InterPro" id="IPR035980">
    <property type="entry name" value="Ribosomal_bS6_sf"/>
</dbReference>
<evidence type="ECO:0000256" key="3">
    <source>
        <dbReference type="ARBA" id="ARBA00035365"/>
    </source>
</evidence>
<dbReference type="AlphaFoldDB" id="A0A151X442"/>
<dbReference type="EMBL" id="KQ982548">
    <property type="protein sequence ID" value="KYQ55196.1"/>
    <property type="molecule type" value="Genomic_DNA"/>
</dbReference>
<evidence type="ECO:0000313" key="5">
    <source>
        <dbReference type="Proteomes" id="UP000075809"/>
    </source>
</evidence>
<dbReference type="PANTHER" id="PTHR21011">
    <property type="entry name" value="MITOCHONDRIAL 28S RIBOSOMAL PROTEIN S6"/>
    <property type="match status" value="1"/>
</dbReference>
<organism evidence="4 5">
    <name type="scientific">Mycetomoellerius zeteki</name>
    <dbReference type="NCBI Taxonomy" id="64791"/>
    <lineage>
        <taxon>Eukaryota</taxon>
        <taxon>Metazoa</taxon>
        <taxon>Ecdysozoa</taxon>
        <taxon>Arthropoda</taxon>
        <taxon>Hexapoda</taxon>
        <taxon>Insecta</taxon>
        <taxon>Pterygota</taxon>
        <taxon>Neoptera</taxon>
        <taxon>Endopterygota</taxon>
        <taxon>Hymenoptera</taxon>
        <taxon>Apocrita</taxon>
        <taxon>Aculeata</taxon>
        <taxon>Formicoidea</taxon>
        <taxon>Formicidae</taxon>
        <taxon>Myrmicinae</taxon>
        <taxon>Mycetomoellerius</taxon>
    </lineage>
</organism>
<dbReference type="Pfam" id="PF01250">
    <property type="entry name" value="Ribosomal_S6"/>
    <property type="match status" value="1"/>
</dbReference>
<evidence type="ECO:0000313" key="4">
    <source>
        <dbReference type="EMBL" id="KYQ55196.1"/>
    </source>
</evidence>
<dbReference type="GO" id="GO:0070181">
    <property type="term" value="F:small ribosomal subunit rRNA binding"/>
    <property type="evidence" value="ECO:0007669"/>
    <property type="project" value="TreeGrafter"/>
</dbReference>
<reference evidence="4 5" key="1">
    <citation type="submission" date="2015-09" db="EMBL/GenBank/DDBJ databases">
        <title>Trachymyrmex zeteki WGS genome.</title>
        <authorList>
            <person name="Nygaard S."/>
            <person name="Hu H."/>
            <person name="Boomsma J."/>
            <person name="Zhang G."/>
        </authorList>
    </citation>
    <scope>NUCLEOTIDE SEQUENCE [LARGE SCALE GENOMIC DNA]</scope>
    <source>
        <strain evidence="4">Tzet28-1</strain>
        <tissue evidence="4">Whole body</tissue>
    </source>
</reference>
<dbReference type="Gene3D" id="3.30.70.60">
    <property type="match status" value="1"/>
</dbReference>
<dbReference type="CDD" id="cd15465">
    <property type="entry name" value="bS6_mito"/>
    <property type="match status" value="1"/>
</dbReference>
<dbReference type="InterPro" id="IPR000529">
    <property type="entry name" value="Ribosomal_bS6"/>
</dbReference>
<dbReference type="GO" id="GO:0006412">
    <property type="term" value="P:translation"/>
    <property type="evidence" value="ECO:0007669"/>
    <property type="project" value="InterPro"/>
</dbReference>
<comment type="similarity">
    <text evidence="1">Belongs to the bacterial ribosomal protein bS6 family.</text>
</comment>
<dbReference type="SUPFAM" id="SSF54995">
    <property type="entry name" value="Ribosomal protein S6"/>
    <property type="match status" value="1"/>
</dbReference>
<dbReference type="GO" id="GO:0003735">
    <property type="term" value="F:structural constituent of ribosome"/>
    <property type="evidence" value="ECO:0007669"/>
    <property type="project" value="InterPro"/>
</dbReference>
<dbReference type="STRING" id="64791.A0A151X442"/>
<evidence type="ECO:0000256" key="2">
    <source>
        <dbReference type="ARBA" id="ARBA00035170"/>
    </source>
</evidence>
<dbReference type="Proteomes" id="UP000075809">
    <property type="component" value="Unassembled WGS sequence"/>
</dbReference>
<dbReference type="PANTHER" id="PTHR21011:SF1">
    <property type="entry name" value="SMALL RIBOSOMAL SUBUNIT PROTEIN BS6M"/>
    <property type="match status" value="1"/>
</dbReference>
<dbReference type="FunFam" id="3.30.70.60:FF:000014">
    <property type="entry name" value="28S ribosomal protein S6, mitochondrial"/>
    <property type="match status" value="1"/>
</dbReference>
<accession>A0A151X442</accession>
<name>A0A151X442_9HYME</name>
<dbReference type="InterPro" id="IPR014717">
    <property type="entry name" value="Transl_elong_EF1B/ribsomal_bS6"/>
</dbReference>
<gene>
    <name evidence="4" type="ORF">ALC60_05821</name>
</gene>
<evidence type="ECO:0000256" key="1">
    <source>
        <dbReference type="ARBA" id="ARBA00009512"/>
    </source>
</evidence>
<keyword evidence="5" id="KW-1185">Reference proteome</keyword>
<sequence length="234" mass="26908">MPTYEMPLLLRIMKKPELVTVLKRTAETIFNTGGFIRKIENCGVMLLPCKTSAHGHVHREANHFLIYFDVPPSEVDKILDKYDRDIDIVRSRIFKQNKPSNIKCTFHEEMLPPPYRPSVQKLMEMTKKQNRNKKREFKSTVWKVSCGGTPNDFAASRKAFIFSMHLKASDVLLIFFTEPSLMSFTSLTKEQGAISQGLVEVVHVPVGVYVFAGYRLDPFQTFLREFLAVFAIDL</sequence>
<keyword evidence="4" id="KW-0687">Ribonucleoprotein</keyword>